<dbReference type="Pfam" id="PF20431">
    <property type="entry name" value="E_motif"/>
    <property type="match status" value="1"/>
</dbReference>
<evidence type="ECO:0000256" key="2">
    <source>
        <dbReference type="PROSITE-ProRule" id="PRU00708"/>
    </source>
</evidence>
<evidence type="ECO:0000256" key="1">
    <source>
        <dbReference type="ARBA" id="ARBA00022737"/>
    </source>
</evidence>
<feature type="repeat" description="PPR" evidence="2">
    <location>
        <begin position="268"/>
        <end position="298"/>
    </location>
</feature>
<dbReference type="EMBL" id="JARAOO010000009">
    <property type="protein sequence ID" value="KAJ7955027.1"/>
    <property type="molecule type" value="Genomic_DNA"/>
</dbReference>
<dbReference type="GO" id="GO:0003723">
    <property type="term" value="F:RNA binding"/>
    <property type="evidence" value="ECO:0007669"/>
    <property type="project" value="InterPro"/>
</dbReference>
<dbReference type="NCBIfam" id="TIGR00756">
    <property type="entry name" value="PPR"/>
    <property type="match status" value="6"/>
</dbReference>
<dbReference type="FunFam" id="1.25.40.10:FF:000442">
    <property type="entry name" value="Pentatricopeptide repeat-containing protein At3g49710"/>
    <property type="match status" value="1"/>
</dbReference>
<dbReference type="PANTHER" id="PTHR47926:SF465">
    <property type="entry name" value="PENTATRICOPEPTIDE REPEAT (PPR-LIKE) SUPERFAMILY PROTEIN"/>
    <property type="match status" value="1"/>
</dbReference>
<keyword evidence="1" id="KW-0677">Repeat</keyword>
<sequence length="623" mass="69343">MFSGLIQVTSNIVALGRCGRIACARKLFDEMPYRDCVAWNAMLTGYAQLGLHQEAFSLFQNLRISNSKPDHFSFSTTLNACAGACELRFGMKVHALIVVLGYQSFVPVSNSLIDMYGKCLNPFGARKVFDEMNGRNEVTWCSLIYAYTKSGQFASAHEVFHNIPKRVEIAWNTMMAGYAHHGEVEVCFELFREMQESPYQPDQWTLSSLMNACAESLETIYGCLMHGFIIKSGWESAAEIKNSVLSFYAKLGCQNDVMRVFDCIGTLTQVSWNAMIDAHMKMGDTKEAFRVFYQAPERNIVSWTSMISGYARNENGEQALIMFIDMMRNCVPPDDFAVGIVLHACSSLALLGFGKMVHSCIIHLGFHAYVFVGNGLVNMYAKCGDIEGSRRAFNYIFDKDLVSWNAMLFAFGLHGKASEALNLYEEMLASGIKPDKVTFIGLLMTCSHLGLLDKGSMFFESMSSVYGLSYETDHVACMVDVLARGGYLAEARNLADKYSQTSRASTNSNEVLLGACHAHGDLGNGTCLGKDLKILEPQKENSYVLLSNLYCASGQWSEAEIIRKAMLDQGVKKVPGSSWIEVRNKMTAFVSGNNSHPHMGDLCKILYFLESEMRNPCPISFKN</sequence>
<dbReference type="InterPro" id="IPR046960">
    <property type="entry name" value="PPR_At4g14850-like_plant"/>
</dbReference>
<dbReference type="Proteomes" id="UP001163823">
    <property type="component" value="Chromosome 9"/>
</dbReference>
<feature type="repeat" description="PPR" evidence="2">
    <location>
        <begin position="167"/>
        <end position="201"/>
    </location>
</feature>
<protein>
    <submittedName>
        <fullName evidence="3">Pentatricopeptide repeat-containing protein</fullName>
    </submittedName>
</protein>
<dbReference type="PROSITE" id="PS51375">
    <property type="entry name" value="PPR"/>
    <property type="match status" value="6"/>
</dbReference>
<dbReference type="GO" id="GO:0009451">
    <property type="term" value="P:RNA modification"/>
    <property type="evidence" value="ECO:0007669"/>
    <property type="project" value="InterPro"/>
</dbReference>
<dbReference type="Pfam" id="PF13041">
    <property type="entry name" value="PPR_2"/>
    <property type="match status" value="4"/>
</dbReference>
<dbReference type="Gene3D" id="1.25.40.10">
    <property type="entry name" value="Tetratricopeptide repeat domain"/>
    <property type="match status" value="4"/>
</dbReference>
<dbReference type="AlphaFoldDB" id="A0AAD7LBL2"/>
<comment type="caution">
    <text evidence="3">The sequence shown here is derived from an EMBL/GenBank/DDBJ whole genome shotgun (WGS) entry which is preliminary data.</text>
</comment>
<proteinExistence type="predicted"/>
<feature type="repeat" description="PPR" evidence="2">
    <location>
        <begin position="400"/>
        <end position="434"/>
    </location>
</feature>
<accession>A0AAD7LBL2</accession>
<name>A0AAD7LBL2_QUISA</name>
<feature type="repeat" description="PPR" evidence="2">
    <location>
        <begin position="299"/>
        <end position="333"/>
    </location>
</feature>
<evidence type="ECO:0000313" key="3">
    <source>
        <dbReference type="EMBL" id="KAJ7955027.1"/>
    </source>
</evidence>
<dbReference type="InterPro" id="IPR002885">
    <property type="entry name" value="PPR_rpt"/>
</dbReference>
<dbReference type="KEGG" id="qsa:O6P43_021683"/>
<dbReference type="PANTHER" id="PTHR47926">
    <property type="entry name" value="PENTATRICOPEPTIDE REPEAT-CONTAINING PROTEIN"/>
    <property type="match status" value="1"/>
</dbReference>
<dbReference type="FunFam" id="1.25.40.10:FF:001093">
    <property type="entry name" value="Pentatricopeptide repeat-containing protein At2g34400"/>
    <property type="match status" value="1"/>
</dbReference>
<dbReference type="Pfam" id="PF01535">
    <property type="entry name" value="PPR"/>
    <property type="match status" value="2"/>
</dbReference>
<evidence type="ECO:0000313" key="4">
    <source>
        <dbReference type="Proteomes" id="UP001163823"/>
    </source>
</evidence>
<organism evidence="3 4">
    <name type="scientific">Quillaja saponaria</name>
    <name type="common">Soap bark tree</name>
    <dbReference type="NCBI Taxonomy" id="32244"/>
    <lineage>
        <taxon>Eukaryota</taxon>
        <taxon>Viridiplantae</taxon>
        <taxon>Streptophyta</taxon>
        <taxon>Embryophyta</taxon>
        <taxon>Tracheophyta</taxon>
        <taxon>Spermatophyta</taxon>
        <taxon>Magnoliopsida</taxon>
        <taxon>eudicotyledons</taxon>
        <taxon>Gunneridae</taxon>
        <taxon>Pentapetalae</taxon>
        <taxon>rosids</taxon>
        <taxon>fabids</taxon>
        <taxon>Fabales</taxon>
        <taxon>Quillajaceae</taxon>
        <taxon>Quillaja</taxon>
    </lineage>
</organism>
<feature type="repeat" description="PPR" evidence="2">
    <location>
        <begin position="136"/>
        <end position="166"/>
    </location>
</feature>
<gene>
    <name evidence="3" type="ORF">O6P43_021683</name>
</gene>
<dbReference type="FunFam" id="1.25.40.10:FF:000441">
    <property type="entry name" value="Pentatricopeptide repeat-containing protein mitochondrial"/>
    <property type="match status" value="1"/>
</dbReference>
<dbReference type="InterPro" id="IPR046848">
    <property type="entry name" value="E_motif"/>
</dbReference>
<dbReference type="InterPro" id="IPR011990">
    <property type="entry name" value="TPR-like_helical_dom_sf"/>
</dbReference>
<reference evidence="3" key="1">
    <citation type="journal article" date="2023" name="Science">
        <title>Elucidation of the pathway for biosynthesis of saponin adjuvants from the soapbark tree.</title>
        <authorList>
            <person name="Reed J."/>
            <person name="Orme A."/>
            <person name="El-Demerdash A."/>
            <person name="Owen C."/>
            <person name="Martin L.B.B."/>
            <person name="Misra R.C."/>
            <person name="Kikuchi S."/>
            <person name="Rejzek M."/>
            <person name="Martin A.C."/>
            <person name="Harkess A."/>
            <person name="Leebens-Mack J."/>
            <person name="Louveau T."/>
            <person name="Stephenson M.J."/>
            <person name="Osbourn A."/>
        </authorList>
    </citation>
    <scope>NUCLEOTIDE SEQUENCE</scope>
    <source>
        <strain evidence="3">S10</strain>
    </source>
</reference>
<keyword evidence="4" id="KW-1185">Reference proteome</keyword>
<feature type="repeat" description="PPR" evidence="2">
    <location>
        <begin position="35"/>
        <end position="69"/>
    </location>
</feature>